<dbReference type="OrthoDB" id="72772at2759"/>
<feature type="compositionally biased region" description="Low complexity" evidence="5">
    <location>
        <begin position="836"/>
        <end position="849"/>
    </location>
</feature>
<dbReference type="InterPro" id="IPR018791">
    <property type="entry name" value="UV_resistance/autophagy_Atg14"/>
</dbReference>
<proteinExistence type="inferred from homology"/>
<dbReference type="AlphaFoldDB" id="A0A9P6EUX8"/>
<evidence type="ECO:0000256" key="5">
    <source>
        <dbReference type="SAM" id="MobiDB-lite"/>
    </source>
</evidence>
<dbReference type="PANTHER" id="PTHR15157:SF5">
    <property type="entry name" value="UV RADIATION RESISTANCE-ASSOCIATED GENE PROTEIN"/>
    <property type="match status" value="1"/>
</dbReference>
<feature type="region of interest" description="Disordered" evidence="5">
    <location>
        <begin position="106"/>
        <end position="160"/>
    </location>
</feature>
<name>A0A9P6EUX8_9AGAR</name>
<evidence type="ECO:0000256" key="3">
    <source>
        <dbReference type="ARBA" id="ARBA00023054"/>
    </source>
</evidence>
<evidence type="ECO:0000256" key="4">
    <source>
        <dbReference type="SAM" id="Coils"/>
    </source>
</evidence>
<gene>
    <name evidence="6" type="ORF">CPB83DRAFT_842312</name>
</gene>
<feature type="compositionally biased region" description="Polar residues" evidence="5">
    <location>
        <begin position="281"/>
        <end position="294"/>
    </location>
</feature>
<dbReference type="GO" id="GO:0000149">
    <property type="term" value="F:SNARE binding"/>
    <property type="evidence" value="ECO:0007669"/>
    <property type="project" value="TreeGrafter"/>
</dbReference>
<evidence type="ECO:0000256" key="1">
    <source>
        <dbReference type="ARBA" id="ARBA00009574"/>
    </source>
</evidence>
<dbReference type="PANTHER" id="PTHR15157">
    <property type="entry name" value="UV RADIATION RESISTANCE-ASSOCIATED GENE PROTEIN"/>
    <property type="match status" value="1"/>
</dbReference>
<feature type="region of interest" description="Disordered" evidence="5">
    <location>
        <begin position="791"/>
        <end position="860"/>
    </location>
</feature>
<dbReference type="GO" id="GO:0000323">
    <property type="term" value="C:lytic vacuole"/>
    <property type="evidence" value="ECO:0007669"/>
    <property type="project" value="TreeGrafter"/>
</dbReference>
<comment type="caution">
    <text evidence="6">The sequence shown here is derived from an EMBL/GenBank/DDBJ whole genome shotgun (WGS) entry which is preliminary data.</text>
</comment>
<feature type="region of interest" description="Disordered" evidence="5">
    <location>
        <begin position="876"/>
        <end position="928"/>
    </location>
</feature>
<keyword evidence="3 4" id="KW-0175">Coiled coil</keyword>
<reference evidence="6" key="1">
    <citation type="submission" date="2020-11" db="EMBL/GenBank/DDBJ databases">
        <authorList>
            <consortium name="DOE Joint Genome Institute"/>
            <person name="Ahrendt S."/>
            <person name="Riley R."/>
            <person name="Andreopoulos W."/>
            <person name="Labutti K."/>
            <person name="Pangilinan J."/>
            <person name="Ruiz-Duenas F.J."/>
            <person name="Barrasa J.M."/>
            <person name="Sanchez-Garcia M."/>
            <person name="Camarero S."/>
            <person name="Miyauchi S."/>
            <person name="Serrano A."/>
            <person name="Linde D."/>
            <person name="Babiker R."/>
            <person name="Drula E."/>
            <person name="Ayuso-Fernandez I."/>
            <person name="Pacheco R."/>
            <person name="Padilla G."/>
            <person name="Ferreira P."/>
            <person name="Barriuso J."/>
            <person name="Kellner H."/>
            <person name="Castanera R."/>
            <person name="Alfaro M."/>
            <person name="Ramirez L."/>
            <person name="Pisabarro A.G."/>
            <person name="Kuo A."/>
            <person name="Tritt A."/>
            <person name="Lipzen A."/>
            <person name="He G."/>
            <person name="Yan M."/>
            <person name="Ng V."/>
            <person name="Cullen D."/>
            <person name="Martin F."/>
            <person name="Rosso M.-N."/>
            <person name="Henrissat B."/>
            <person name="Hibbett D."/>
            <person name="Martinez A.T."/>
            <person name="Grigoriev I.V."/>
        </authorList>
    </citation>
    <scope>NUCLEOTIDE SEQUENCE</scope>
    <source>
        <strain evidence="6">CBS 506.95</strain>
    </source>
</reference>
<evidence type="ECO:0000256" key="2">
    <source>
        <dbReference type="ARBA" id="ARBA00013807"/>
    </source>
</evidence>
<dbReference type="Proteomes" id="UP000807306">
    <property type="component" value="Unassembled WGS sequence"/>
</dbReference>
<feature type="compositionally biased region" description="Low complexity" evidence="5">
    <location>
        <begin position="888"/>
        <end position="897"/>
    </location>
</feature>
<feature type="compositionally biased region" description="Basic and acidic residues" evidence="5">
    <location>
        <begin position="463"/>
        <end position="476"/>
    </location>
</feature>
<keyword evidence="7" id="KW-1185">Reference proteome</keyword>
<dbReference type="Pfam" id="PF10186">
    <property type="entry name" value="ATG14"/>
    <property type="match status" value="1"/>
</dbReference>
<feature type="region of interest" description="Disordered" evidence="5">
    <location>
        <begin position="449"/>
        <end position="480"/>
    </location>
</feature>
<organism evidence="6 7">
    <name type="scientific">Crepidotus variabilis</name>
    <dbReference type="NCBI Taxonomy" id="179855"/>
    <lineage>
        <taxon>Eukaryota</taxon>
        <taxon>Fungi</taxon>
        <taxon>Dikarya</taxon>
        <taxon>Basidiomycota</taxon>
        <taxon>Agaricomycotina</taxon>
        <taxon>Agaricomycetes</taxon>
        <taxon>Agaricomycetidae</taxon>
        <taxon>Agaricales</taxon>
        <taxon>Agaricineae</taxon>
        <taxon>Crepidotaceae</taxon>
        <taxon>Crepidotus</taxon>
    </lineage>
</organism>
<comment type="similarity">
    <text evidence="1">Belongs to the ATG14 family.</text>
</comment>
<feature type="compositionally biased region" description="Polar residues" evidence="5">
    <location>
        <begin position="307"/>
        <end position="316"/>
    </location>
</feature>
<sequence length="928" mass="100925">MLQSATTAEIQPPSQSDYLTFRRVRHISGIQIRNLTPFPVRDAFTSAISQPVEQADLSAAGIIDDPSATLSRVRSRRISTASVATRRSLKRDEGVVEQDIIVPGEARGRKSSGSRITFSTVSTSPSNSLSKIGTQQRPVRARTSSMTSSSSAHTRMTGNGPLSLISIPPLLPSNSQSALEKVISSRLVETFITITIPQTPPQEGALVEVGASPAVTSLRSAPASKSAFSPTIRPANKPATHSRDASASSVRSNARNPPDSAPPSKSTFRIAYGSKVEDGPTNIQSSRLNGTNTHVRAPSMKKGKSVSAANSQSGQLHKSPAIPASPVYFSPIHRVSTNPSFAIDPQPGSFPLNCNSSGKDFKVELWGKSASQAQTNAHRPEDIGRVKADDERSDWKILEEWRVNLDGLVPLPEDLDVNPSKLPFNTLVVTLQPPGQSFYLPAPLKASVRAPSPSEGYASEPESEVRKAKQSAEHPSIDGLPASEIAPIARRRRPKKDGTQDEMRLPAKTVTWQELFKLVTLQSLVFDTQSSLDAVVEGIDYLLQNDASFPLRREISEREARIRELRNNHCKVLDSIAQRKQDLTDRSSRLQERVEALAVAGEAIQFDSAANLEIDTYRRRLSQVRERTTSTNTTLLSTVTTIFPIELLSPPDLLFTILDVPLPIPLTANDPAPPLALPEHKDVNEDTVATALGYVAQVVQMLAAYLGKNLVYPVTCVGSRSLIRDGISSMVGPRMFPLFPRGVDTYRFEYGVFLLNKNIEMLMAERDLRALDMRHTLPNLKNLLLTLSHDALPQQSRRPPSTISPISSLSAPSRETSPSNDEPKTPIAPQRTTRETASPTASGSTTPVAPHEEPTKGKSFLGFVPFTDFLRRYPSQSSERTIMKHGASTSDSESNGSDGDDEDRKTINGVLPAASMEVQETLPIESAS</sequence>
<feature type="compositionally biased region" description="Low complexity" evidence="5">
    <location>
        <begin position="117"/>
        <end position="130"/>
    </location>
</feature>
<evidence type="ECO:0000313" key="7">
    <source>
        <dbReference type="Proteomes" id="UP000807306"/>
    </source>
</evidence>
<dbReference type="EMBL" id="MU157824">
    <property type="protein sequence ID" value="KAF9535777.1"/>
    <property type="molecule type" value="Genomic_DNA"/>
</dbReference>
<feature type="region of interest" description="Disordered" evidence="5">
    <location>
        <begin position="219"/>
        <end position="322"/>
    </location>
</feature>
<dbReference type="GO" id="GO:0005768">
    <property type="term" value="C:endosome"/>
    <property type="evidence" value="ECO:0007669"/>
    <property type="project" value="TreeGrafter"/>
</dbReference>
<feature type="compositionally biased region" description="Low complexity" evidence="5">
    <location>
        <begin position="245"/>
        <end position="255"/>
    </location>
</feature>
<feature type="compositionally biased region" description="Low complexity" evidence="5">
    <location>
        <begin position="791"/>
        <end position="813"/>
    </location>
</feature>
<dbReference type="GO" id="GO:0032991">
    <property type="term" value="C:protein-containing complex"/>
    <property type="evidence" value="ECO:0007669"/>
    <property type="project" value="UniProtKB-ARBA"/>
</dbReference>
<accession>A0A9P6EUX8</accession>
<evidence type="ECO:0000313" key="6">
    <source>
        <dbReference type="EMBL" id="KAF9535777.1"/>
    </source>
</evidence>
<dbReference type="GO" id="GO:0035493">
    <property type="term" value="P:SNARE complex assembly"/>
    <property type="evidence" value="ECO:0007669"/>
    <property type="project" value="TreeGrafter"/>
</dbReference>
<feature type="compositionally biased region" description="Low complexity" evidence="5">
    <location>
        <begin position="141"/>
        <end position="160"/>
    </location>
</feature>
<protein>
    <recommendedName>
        <fullName evidence="2">Autophagy-related protein 14</fullName>
    </recommendedName>
</protein>
<feature type="coiled-coil region" evidence="4">
    <location>
        <begin position="573"/>
        <end position="600"/>
    </location>
</feature>